<dbReference type="InterPro" id="IPR000504">
    <property type="entry name" value="RRM_dom"/>
</dbReference>
<dbReference type="EMBL" id="JBBPEH010000005">
    <property type="protein sequence ID" value="KAK7538520.1"/>
    <property type="molecule type" value="Genomic_DNA"/>
</dbReference>
<evidence type="ECO:0000313" key="9">
    <source>
        <dbReference type="EMBL" id="KAK7538520.1"/>
    </source>
</evidence>
<dbReference type="GeneID" id="92032955"/>
<dbReference type="InterPro" id="IPR034353">
    <property type="entry name" value="ABT1/ESF2_RRM"/>
</dbReference>
<comment type="similarity">
    <text evidence="2">Belongs to the ESF2/ABP1 family.</text>
</comment>
<evidence type="ECO:0000256" key="5">
    <source>
        <dbReference type="ARBA" id="ARBA00025024"/>
    </source>
</evidence>
<evidence type="ECO:0000256" key="3">
    <source>
        <dbReference type="ARBA" id="ARBA00022884"/>
    </source>
</evidence>
<organism evidence="9 10">
    <name type="scientific">Phyllosticta citribraziliensis</name>
    <dbReference type="NCBI Taxonomy" id="989973"/>
    <lineage>
        <taxon>Eukaryota</taxon>
        <taxon>Fungi</taxon>
        <taxon>Dikarya</taxon>
        <taxon>Ascomycota</taxon>
        <taxon>Pezizomycotina</taxon>
        <taxon>Dothideomycetes</taxon>
        <taxon>Dothideomycetes incertae sedis</taxon>
        <taxon>Botryosphaeriales</taxon>
        <taxon>Phyllostictaceae</taxon>
        <taxon>Phyllosticta</taxon>
    </lineage>
</organism>
<name>A0ABR1LUU0_9PEZI</name>
<dbReference type="InterPro" id="IPR035979">
    <property type="entry name" value="RBD_domain_sf"/>
</dbReference>
<dbReference type="InterPro" id="IPR012677">
    <property type="entry name" value="Nucleotide-bd_a/b_plait_sf"/>
</dbReference>
<evidence type="ECO:0000313" key="10">
    <source>
        <dbReference type="Proteomes" id="UP001360953"/>
    </source>
</evidence>
<comment type="subcellular location">
    <subcellularLocation>
        <location evidence="1">Nucleus</location>
        <location evidence="1">Nucleolus</location>
    </subcellularLocation>
</comment>
<comment type="function">
    <text evidence="5">Involved in the small subunit (SSU) processome assembly and function, and in the 18S rRNA synthesis. Required for the early cleavages at sites A0, A1 and A2.</text>
</comment>
<feature type="region of interest" description="Disordered" evidence="7">
    <location>
        <begin position="290"/>
        <end position="352"/>
    </location>
</feature>
<feature type="region of interest" description="Disordered" evidence="7">
    <location>
        <begin position="1"/>
        <end position="137"/>
    </location>
</feature>
<sequence length="352" mass="39873">MATRKRNEWLEANDASEDEEDGYNSEAEELAKGRATSGRASKRRKFDDDSDYDSAEDEDDVSTDPSLQRKDAPAPKGKPQNKDAEEGAAKNAKGDDQPAADHDDFEEDEDEDEDEDGNATMRLESKKNLTQKQAEKAAKATKKSGVVYLSRIPPFMKPMTVKSLLSQYGTIGRVFLTPEDPTVYKRRKASGGNKKKSFVDGWVEFKNKKDAKAVVNLLNAKIIGGKKGGYYYDDVWNIKYLNGFKWNNLTEQIANENAERASKMRAEIAKTTRENKEFVQNVERAKMLQGMAEKKKKKEEKGEAQPQKARESQTKDREARRHFKQNEVQSKSAKNAPVEQSEDVRRVLSKIF</sequence>
<feature type="compositionally biased region" description="Basic and acidic residues" evidence="7">
    <location>
        <begin position="123"/>
        <end position="137"/>
    </location>
</feature>
<dbReference type="CDD" id="cd12263">
    <property type="entry name" value="RRM_ABT1_like"/>
    <property type="match status" value="1"/>
</dbReference>
<feature type="compositionally biased region" description="Acidic residues" evidence="7">
    <location>
        <begin position="48"/>
        <end position="62"/>
    </location>
</feature>
<dbReference type="Gene3D" id="3.30.70.330">
    <property type="match status" value="1"/>
</dbReference>
<gene>
    <name evidence="9" type="ORF">J3D65DRAFT_622268</name>
</gene>
<evidence type="ECO:0000259" key="8">
    <source>
        <dbReference type="SMART" id="SM00360"/>
    </source>
</evidence>
<dbReference type="PANTHER" id="PTHR12311:SF7">
    <property type="entry name" value="ACTIVATOR OF BASAL TRANSCRIPTION 1"/>
    <property type="match status" value="1"/>
</dbReference>
<evidence type="ECO:0000256" key="6">
    <source>
        <dbReference type="ARBA" id="ARBA00032634"/>
    </source>
</evidence>
<feature type="compositionally biased region" description="Basic and acidic residues" evidence="7">
    <location>
        <begin position="80"/>
        <end position="102"/>
    </location>
</feature>
<keyword evidence="10" id="KW-1185">Reference proteome</keyword>
<proteinExistence type="inferred from homology"/>
<keyword evidence="4" id="KW-0539">Nucleus</keyword>
<evidence type="ECO:0000256" key="2">
    <source>
        <dbReference type="ARBA" id="ARBA00005819"/>
    </source>
</evidence>
<feature type="compositionally biased region" description="Basic and acidic residues" evidence="7">
    <location>
        <begin position="299"/>
        <end position="319"/>
    </location>
</feature>
<feature type="compositionally biased region" description="Acidic residues" evidence="7">
    <location>
        <begin position="14"/>
        <end position="28"/>
    </location>
</feature>
<evidence type="ECO:0000256" key="7">
    <source>
        <dbReference type="SAM" id="MobiDB-lite"/>
    </source>
</evidence>
<evidence type="ECO:0000256" key="4">
    <source>
        <dbReference type="ARBA" id="ARBA00023242"/>
    </source>
</evidence>
<dbReference type="SMART" id="SM00360">
    <property type="entry name" value="RRM"/>
    <property type="match status" value="1"/>
</dbReference>
<feature type="compositionally biased region" description="Acidic residues" evidence="7">
    <location>
        <begin position="103"/>
        <end position="117"/>
    </location>
</feature>
<dbReference type="SUPFAM" id="SSF54928">
    <property type="entry name" value="RNA-binding domain, RBD"/>
    <property type="match status" value="1"/>
</dbReference>
<dbReference type="RefSeq" id="XP_066656207.1">
    <property type="nucleotide sequence ID" value="XM_066800049.1"/>
</dbReference>
<keyword evidence="3" id="KW-0694">RNA-binding</keyword>
<feature type="domain" description="RRM" evidence="8">
    <location>
        <begin position="146"/>
        <end position="233"/>
    </location>
</feature>
<dbReference type="PANTHER" id="PTHR12311">
    <property type="entry name" value="ACTIVATOR OF BASAL TRANSCRIPTION 1"/>
    <property type="match status" value="1"/>
</dbReference>
<dbReference type="Proteomes" id="UP001360953">
    <property type="component" value="Unassembled WGS sequence"/>
</dbReference>
<protein>
    <recommendedName>
        <fullName evidence="6">18S rRNA factor 2</fullName>
    </recommendedName>
</protein>
<reference evidence="9 10" key="1">
    <citation type="submission" date="2024-04" db="EMBL/GenBank/DDBJ databases">
        <title>Phyllosticta paracitricarpa is synonymous to the EU quarantine fungus P. citricarpa based on phylogenomic analyses.</title>
        <authorList>
            <consortium name="Lawrence Berkeley National Laboratory"/>
            <person name="Van ingen-buijs V.A."/>
            <person name="Van westerhoven A.C."/>
            <person name="Haridas S."/>
            <person name="Skiadas P."/>
            <person name="Martin F."/>
            <person name="Groenewald J.Z."/>
            <person name="Crous P.W."/>
            <person name="Seidl M.F."/>
        </authorList>
    </citation>
    <scope>NUCLEOTIDE SEQUENCE [LARGE SCALE GENOMIC DNA]</scope>
    <source>
        <strain evidence="9 10">CPC 17464</strain>
    </source>
</reference>
<comment type="caution">
    <text evidence="9">The sequence shown here is derived from an EMBL/GenBank/DDBJ whole genome shotgun (WGS) entry which is preliminary data.</text>
</comment>
<dbReference type="InterPro" id="IPR039119">
    <property type="entry name" value="ABT1/Esf2"/>
</dbReference>
<accession>A0ABR1LUU0</accession>
<evidence type="ECO:0000256" key="1">
    <source>
        <dbReference type="ARBA" id="ARBA00004604"/>
    </source>
</evidence>